<dbReference type="AlphaFoldDB" id="A0A7M2Z1F1"/>
<feature type="compositionally biased region" description="Low complexity" evidence="1">
    <location>
        <begin position="55"/>
        <end position="73"/>
    </location>
</feature>
<protein>
    <submittedName>
        <fullName evidence="2">Uncharacterized protein</fullName>
    </submittedName>
</protein>
<feature type="region of interest" description="Disordered" evidence="1">
    <location>
        <begin position="1"/>
        <end position="73"/>
    </location>
</feature>
<reference evidence="2 3" key="1">
    <citation type="submission" date="2018-07" db="EMBL/GenBank/DDBJ databases">
        <title>High-quality-draft genome sequence of Gaiella occulta.</title>
        <authorList>
            <person name="Severino R."/>
            <person name="Froufe H.J.C."/>
            <person name="Rainey F.A."/>
            <person name="Barroso C."/>
            <person name="Albuquerque L."/>
            <person name="Lobo-Da-Cunha A."/>
            <person name="Da Costa M.S."/>
            <person name="Egas C."/>
        </authorList>
    </citation>
    <scope>NUCLEOTIDE SEQUENCE [LARGE SCALE GENOMIC DNA]</scope>
    <source>
        <strain evidence="2 3">F2-233</strain>
    </source>
</reference>
<organism evidence="2 3">
    <name type="scientific">Gaiella occulta</name>
    <dbReference type="NCBI Taxonomy" id="1002870"/>
    <lineage>
        <taxon>Bacteria</taxon>
        <taxon>Bacillati</taxon>
        <taxon>Actinomycetota</taxon>
        <taxon>Thermoleophilia</taxon>
        <taxon>Gaiellales</taxon>
        <taxon>Gaiellaceae</taxon>
        <taxon>Gaiella</taxon>
    </lineage>
</organism>
<proteinExistence type="predicted"/>
<sequence>MSSIVDRLLGRPAQAQPTQAHEGCCGGHGKSGRHAAHEGHDHAAGGCCGGHGHGDAAASAAPEAPVAAAGNRP</sequence>
<reference evidence="3" key="2">
    <citation type="journal article" date="2019" name="MicrobiologyOpen">
        <title>High-quality draft genome sequence of Gaiella occulta isolated from a 150 meter deep mineral water borehole and comparison with the genome sequences of other deep-branching lineages of the phylum Actinobacteria.</title>
        <authorList>
            <person name="Severino R."/>
            <person name="Froufe H.J.C."/>
            <person name="Barroso C."/>
            <person name="Albuquerque L."/>
            <person name="Lobo-da-Cunha A."/>
            <person name="da Costa M.S."/>
            <person name="Egas C."/>
        </authorList>
    </citation>
    <scope>NUCLEOTIDE SEQUENCE [LARGE SCALE GENOMIC DNA]</scope>
    <source>
        <strain evidence="3">F2-233</strain>
    </source>
</reference>
<gene>
    <name evidence="2" type="ORF">Gocc_0665</name>
</gene>
<keyword evidence="3" id="KW-1185">Reference proteome</keyword>
<comment type="caution">
    <text evidence="2">The sequence shown here is derived from an EMBL/GenBank/DDBJ whole genome shotgun (WGS) entry which is preliminary data.</text>
</comment>
<evidence type="ECO:0000313" key="3">
    <source>
        <dbReference type="Proteomes" id="UP000254134"/>
    </source>
</evidence>
<accession>A0A7M2Z1F1</accession>
<name>A0A7M2Z1F1_9ACTN</name>
<evidence type="ECO:0000256" key="1">
    <source>
        <dbReference type="SAM" id="MobiDB-lite"/>
    </source>
</evidence>
<evidence type="ECO:0000313" key="2">
    <source>
        <dbReference type="EMBL" id="RDI76246.1"/>
    </source>
</evidence>
<dbReference type="Proteomes" id="UP000254134">
    <property type="component" value="Unassembled WGS sequence"/>
</dbReference>
<dbReference type="RefSeq" id="WP_114795069.1">
    <property type="nucleotide sequence ID" value="NZ_QQZY01000001.1"/>
</dbReference>
<dbReference type="EMBL" id="QQZY01000001">
    <property type="protein sequence ID" value="RDI76246.1"/>
    <property type="molecule type" value="Genomic_DNA"/>
</dbReference>